<dbReference type="Gene3D" id="2.30.30.90">
    <property type="match status" value="1"/>
</dbReference>
<dbReference type="PANTHER" id="PTHR42954:SF2">
    <property type="entry name" value="FE(2+) TRANSPORT PROTEIN A"/>
    <property type="match status" value="1"/>
</dbReference>
<proteinExistence type="predicted"/>
<dbReference type="PANTHER" id="PTHR42954">
    <property type="entry name" value="FE(2+) TRANSPORT PROTEIN A"/>
    <property type="match status" value="1"/>
</dbReference>
<organism evidence="3 4">
    <name type="scientific">Anaerococcus faecalis</name>
    <dbReference type="NCBI Taxonomy" id="2742993"/>
    <lineage>
        <taxon>Bacteria</taxon>
        <taxon>Bacillati</taxon>
        <taxon>Bacillota</taxon>
        <taxon>Tissierellia</taxon>
        <taxon>Tissierellales</taxon>
        <taxon>Peptoniphilaceae</taxon>
        <taxon>Anaerococcus</taxon>
    </lineage>
</organism>
<reference evidence="3 4" key="1">
    <citation type="submission" date="2020-06" db="EMBL/GenBank/DDBJ databases">
        <title>Anaerococcus sp. nov., isolated form swine feces.</title>
        <authorList>
            <person name="Yu S."/>
        </authorList>
    </citation>
    <scope>NUCLEOTIDE SEQUENCE [LARGE SCALE GENOMIC DNA]</scope>
    <source>
        <strain evidence="3 4">AGMB00486</strain>
    </source>
</reference>
<gene>
    <name evidence="3" type="ORF">HV819_06210</name>
</gene>
<dbReference type="InterPro" id="IPR008988">
    <property type="entry name" value="Transcriptional_repressor_C"/>
</dbReference>
<dbReference type="InterPro" id="IPR052713">
    <property type="entry name" value="FeoA"/>
</dbReference>
<dbReference type="InterPro" id="IPR038157">
    <property type="entry name" value="FeoA_core_dom"/>
</dbReference>
<sequence>MNLNQLEPGESARILGFSDNFSMKRRLQDLGFVRGIDIKCLFKSPMKDPKAYLIMKTIIAIRNKDAMGVLIKKEDKL</sequence>
<dbReference type="RefSeq" id="WP_176269754.1">
    <property type="nucleotide sequence ID" value="NZ_JABVBA010000005.1"/>
</dbReference>
<dbReference type="EMBL" id="JABVBA010000005">
    <property type="protein sequence ID" value="NVF11577.1"/>
    <property type="molecule type" value="Genomic_DNA"/>
</dbReference>
<dbReference type="SMART" id="SM00899">
    <property type="entry name" value="FeoA"/>
    <property type="match status" value="1"/>
</dbReference>
<dbReference type="Proteomes" id="UP000540919">
    <property type="component" value="Unassembled WGS sequence"/>
</dbReference>
<evidence type="ECO:0000313" key="3">
    <source>
        <dbReference type="EMBL" id="NVF11577.1"/>
    </source>
</evidence>
<dbReference type="InterPro" id="IPR007167">
    <property type="entry name" value="Fe-transptr_FeoA-like"/>
</dbReference>
<evidence type="ECO:0000313" key="4">
    <source>
        <dbReference type="Proteomes" id="UP000540919"/>
    </source>
</evidence>
<name>A0ABX2NAR0_9FIRM</name>
<evidence type="ECO:0000256" key="1">
    <source>
        <dbReference type="ARBA" id="ARBA00023004"/>
    </source>
</evidence>
<comment type="caution">
    <text evidence="3">The sequence shown here is derived from an EMBL/GenBank/DDBJ whole genome shotgun (WGS) entry which is preliminary data.</text>
</comment>
<feature type="domain" description="Ferrous iron transporter FeoA-like" evidence="2">
    <location>
        <begin position="1"/>
        <end position="73"/>
    </location>
</feature>
<keyword evidence="4" id="KW-1185">Reference proteome</keyword>
<dbReference type="SUPFAM" id="SSF50037">
    <property type="entry name" value="C-terminal domain of transcriptional repressors"/>
    <property type="match status" value="1"/>
</dbReference>
<evidence type="ECO:0000259" key="2">
    <source>
        <dbReference type="SMART" id="SM00899"/>
    </source>
</evidence>
<protein>
    <submittedName>
        <fullName evidence="3">Ferrous iron transport protein A</fullName>
    </submittedName>
</protein>
<keyword evidence="1" id="KW-0408">Iron</keyword>
<accession>A0ABX2NAR0</accession>
<dbReference type="Pfam" id="PF04023">
    <property type="entry name" value="FeoA"/>
    <property type="match status" value="1"/>
</dbReference>